<dbReference type="GO" id="GO:0030992">
    <property type="term" value="C:intraciliary transport particle B"/>
    <property type="evidence" value="ECO:0007669"/>
    <property type="project" value="TreeGrafter"/>
</dbReference>
<evidence type="ECO:0000256" key="1">
    <source>
        <dbReference type="ARBA" id="ARBA00004120"/>
    </source>
</evidence>
<feature type="compositionally biased region" description="Acidic residues" evidence="7">
    <location>
        <begin position="156"/>
        <end position="168"/>
    </location>
</feature>
<feature type="compositionally biased region" description="Acidic residues" evidence="7">
    <location>
        <begin position="71"/>
        <end position="80"/>
    </location>
</feature>
<keyword evidence="3" id="KW-0963">Cytoplasm</keyword>
<evidence type="ECO:0000313" key="9">
    <source>
        <dbReference type="Proteomes" id="UP000070544"/>
    </source>
</evidence>
<evidence type="ECO:0000256" key="3">
    <source>
        <dbReference type="ARBA" id="ARBA00022490"/>
    </source>
</evidence>
<evidence type="ECO:0000256" key="5">
    <source>
        <dbReference type="ARBA" id="ARBA00023212"/>
    </source>
</evidence>
<dbReference type="GO" id="GO:0005815">
    <property type="term" value="C:microtubule organizing center"/>
    <property type="evidence" value="ECO:0007669"/>
    <property type="project" value="TreeGrafter"/>
</dbReference>
<reference evidence="8 9" key="1">
    <citation type="journal article" date="2015" name="Genome Biol. Evol.">
        <title>Phylogenomic analyses indicate that early fungi evolved digesting cell walls of algal ancestors of land plants.</title>
        <authorList>
            <person name="Chang Y."/>
            <person name="Wang S."/>
            <person name="Sekimoto S."/>
            <person name="Aerts A.L."/>
            <person name="Choi C."/>
            <person name="Clum A."/>
            <person name="LaButti K.M."/>
            <person name="Lindquist E.A."/>
            <person name="Yee Ngan C."/>
            <person name="Ohm R.A."/>
            <person name="Salamov A.A."/>
            <person name="Grigoriev I.V."/>
            <person name="Spatafora J.W."/>
            <person name="Berbee M.L."/>
        </authorList>
    </citation>
    <scope>NUCLEOTIDE SEQUENCE [LARGE SCALE GENOMIC DNA]</scope>
    <source>
        <strain evidence="8 9">JEL478</strain>
    </source>
</reference>
<evidence type="ECO:0000313" key="8">
    <source>
        <dbReference type="EMBL" id="KXS18107.1"/>
    </source>
</evidence>
<comment type="similarity">
    <text evidence="2">Belongs to the IFT46 family.</text>
</comment>
<dbReference type="Proteomes" id="UP000070544">
    <property type="component" value="Unassembled WGS sequence"/>
</dbReference>
<dbReference type="InterPro" id="IPR022088">
    <property type="entry name" value="Intraflagellar_transp_cmplxB"/>
</dbReference>
<feature type="region of interest" description="Disordered" evidence="7">
    <location>
        <begin position="476"/>
        <end position="496"/>
    </location>
</feature>
<dbReference type="EMBL" id="KQ965743">
    <property type="protein sequence ID" value="KXS18107.1"/>
    <property type="molecule type" value="Genomic_DNA"/>
</dbReference>
<name>A0A139AMW7_GONPJ</name>
<evidence type="ECO:0000256" key="2">
    <source>
        <dbReference type="ARBA" id="ARBA00007700"/>
    </source>
</evidence>
<dbReference type="STRING" id="1344416.A0A139AMW7"/>
<gene>
    <name evidence="8" type="ORF">M427DRAFT_29854</name>
</gene>
<feature type="compositionally biased region" description="Polar residues" evidence="7">
    <location>
        <begin position="169"/>
        <end position="178"/>
    </location>
</feature>
<feature type="compositionally biased region" description="Basic residues" evidence="7">
    <location>
        <begin position="89"/>
        <end position="105"/>
    </location>
</feature>
<organism evidence="8 9">
    <name type="scientific">Gonapodya prolifera (strain JEL478)</name>
    <name type="common">Monoblepharis prolifera</name>
    <dbReference type="NCBI Taxonomy" id="1344416"/>
    <lineage>
        <taxon>Eukaryota</taxon>
        <taxon>Fungi</taxon>
        <taxon>Fungi incertae sedis</taxon>
        <taxon>Chytridiomycota</taxon>
        <taxon>Chytridiomycota incertae sedis</taxon>
        <taxon>Monoblepharidomycetes</taxon>
        <taxon>Monoblepharidales</taxon>
        <taxon>Gonapodyaceae</taxon>
        <taxon>Gonapodya</taxon>
    </lineage>
</organism>
<dbReference type="GO" id="GO:0060271">
    <property type="term" value="P:cilium assembly"/>
    <property type="evidence" value="ECO:0007669"/>
    <property type="project" value="TreeGrafter"/>
</dbReference>
<comment type="subcellular location">
    <subcellularLocation>
        <location evidence="1">Cytoplasm</location>
        <location evidence="1">Cytoskeleton</location>
        <location evidence="1">Cilium basal body</location>
    </subcellularLocation>
</comment>
<keyword evidence="5" id="KW-0206">Cytoskeleton</keyword>
<keyword evidence="6" id="KW-0966">Cell projection</keyword>
<protein>
    <recommendedName>
        <fullName evidence="10">Intraflagellar transport protein 46 homolog</fullName>
    </recommendedName>
</protein>
<dbReference type="Pfam" id="PF12317">
    <property type="entry name" value="IFT46_B_C"/>
    <property type="match status" value="1"/>
</dbReference>
<dbReference type="PANTHER" id="PTHR13376">
    <property type="entry name" value="INTRAFLAGELLAR TRANSPORT PROTEIN 46 HOMOLOG"/>
    <property type="match status" value="1"/>
</dbReference>
<feature type="compositionally biased region" description="Basic and acidic residues" evidence="7">
    <location>
        <begin position="60"/>
        <end position="70"/>
    </location>
</feature>
<dbReference type="GO" id="GO:0031514">
    <property type="term" value="C:motile cilium"/>
    <property type="evidence" value="ECO:0007669"/>
    <property type="project" value="TreeGrafter"/>
</dbReference>
<feature type="region of interest" description="Disordered" evidence="7">
    <location>
        <begin position="18"/>
        <end position="220"/>
    </location>
</feature>
<dbReference type="OrthoDB" id="2119217at2759"/>
<keyword evidence="9" id="KW-1185">Reference proteome</keyword>
<dbReference type="GO" id="GO:0042073">
    <property type="term" value="P:intraciliary transport"/>
    <property type="evidence" value="ECO:0007669"/>
    <property type="project" value="InterPro"/>
</dbReference>
<feature type="compositionally biased region" description="Basic and acidic residues" evidence="7">
    <location>
        <begin position="146"/>
        <end position="155"/>
    </location>
</feature>
<evidence type="ECO:0008006" key="10">
    <source>
        <dbReference type="Google" id="ProtNLM"/>
    </source>
</evidence>
<proteinExistence type="inferred from homology"/>
<evidence type="ECO:0000256" key="7">
    <source>
        <dbReference type="SAM" id="MobiDB-lite"/>
    </source>
</evidence>
<dbReference type="AlphaFoldDB" id="A0A139AMW7"/>
<keyword evidence="4" id="KW-0969">Cilium</keyword>
<feature type="compositionally biased region" description="Acidic residues" evidence="7">
    <location>
        <begin position="32"/>
        <end position="44"/>
    </location>
</feature>
<dbReference type="PANTHER" id="PTHR13376:SF0">
    <property type="entry name" value="INTRAFLAGELLAR TRANSPORT PROTEIN 46 HOMOLOG"/>
    <property type="match status" value="1"/>
</dbReference>
<evidence type="ECO:0000256" key="4">
    <source>
        <dbReference type="ARBA" id="ARBA00023069"/>
    </source>
</evidence>
<feature type="compositionally biased region" description="Low complexity" evidence="7">
    <location>
        <begin position="476"/>
        <end position="488"/>
    </location>
</feature>
<sequence>MAEPCWTHRAARAAISPGFPAFTPVTNNFYDECMDASDSEDDSETKERSDGLGLLGRGDTPPDARMSDDNRDYDESEDDLSSLPPNPRSGKRPAHNSSRRVRLPRKTSTNPSEAEEDEDISSDAGSHAHPRRFTDDPSSAVSQDPEESHSDTMDHTDDDEEEENEDDIGTSNGSSEPSSARLGKRQQGGKGSDYLLARGSSNSPLSGHGGERSSTTGSMSRDLQELFSYVGKFKPHEIELEPELRVFLPDYIPAVGDIDAFVKIPRPDGKPDTLGLTVLDEPAAKQSDPHVLSLQLRSLSKTTNSSPPTTVPTVAISSLAQNSKSVDQWIKGIEDLHNGKPRAGLVCSRRVPDVEEVMQAWDEQMESVVGEVQLPPASLDLPLPLYAAVVSILLDIPVPATTLASLISAATSRSADGGPSPSDHHLATSSSLIESLHLIFSSYNEFKNSQHFGLMDVAGPLTQHNPVRSTDMGAVVGGSSSRAESSGGARDRTAVGSSVMGVGGLAKGAELPSLPPLPPMEDKLGFSKSANAGLGWSAGALRASGSAGNHNPK</sequence>
<accession>A0A139AMW7</accession>
<evidence type="ECO:0000256" key="6">
    <source>
        <dbReference type="ARBA" id="ARBA00023273"/>
    </source>
</evidence>